<dbReference type="SUPFAM" id="SSF52283">
    <property type="entry name" value="Formate/glycerate dehydrogenase catalytic domain-like"/>
    <property type="match status" value="1"/>
</dbReference>
<dbReference type="SUPFAM" id="SSF51735">
    <property type="entry name" value="NAD(P)-binding Rossmann-fold domains"/>
    <property type="match status" value="1"/>
</dbReference>
<name>A0A7X0NHL2_9GAMM</name>
<keyword evidence="5" id="KW-1185">Reference proteome</keyword>
<dbReference type="RefSeq" id="WP_184424288.1">
    <property type="nucleotide sequence ID" value="NZ_AP027362.1"/>
</dbReference>
<dbReference type="InterPro" id="IPR046951">
    <property type="entry name" value="CEOS"/>
</dbReference>
<organism evidence="4 5">
    <name type="scientific">Thalassotalea piscium</name>
    <dbReference type="NCBI Taxonomy" id="1230533"/>
    <lineage>
        <taxon>Bacteria</taxon>
        <taxon>Pseudomonadati</taxon>
        <taxon>Pseudomonadota</taxon>
        <taxon>Gammaproteobacteria</taxon>
        <taxon>Alteromonadales</taxon>
        <taxon>Colwelliaceae</taxon>
        <taxon>Thalassotalea</taxon>
    </lineage>
</organism>
<evidence type="ECO:0000256" key="1">
    <source>
        <dbReference type="ARBA" id="ARBA00023002"/>
    </source>
</evidence>
<evidence type="ECO:0000259" key="2">
    <source>
        <dbReference type="SMART" id="SM01002"/>
    </source>
</evidence>
<dbReference type="InterPro" id="IPR007886">
    <property type="entry name" value="AlaDH/PNT_N"/>
</dbReference>
<dbReference type="InterPro" id="IPR036291">
    <property type="entry name" value="NAD(P)-bd_dom_sf"/>
</dbReference>
<dbReference type="Proteomes" id="UP000537141">
    <property type="component" value="Unassembled WGS sequence"/>
</dbReference>
<dbReference type="GO" id="GO:0006524">
    <property type="term" value="P:alanine catabolic process"/>
    <property type="evidence" value="ECO:0007669"/>
    <property type="project" value="TreeGrafter"/>
</dbReference>
<dbReference type="Gene3D" id="3.40.50.720">
    <property type="entry name" value="NAD(P)-binding Rossmann-like Domain"/>
    <property type="match status" value="2"/>
</dbReference>
<comment type="caution">
    <text evidence="4">The sequence shown here is derived from an EMBL/GenBank/DDBJ whole genome shotgun (WGS) entry which is preliminary data.</text>
</comment>
<evidence type="ECO:0000313" key="5">
    <source>
        <dbReference type="Proteomes" id="UP000537141"/>
    </source>
</evidence>
<gene>
    <name evidence="4" type="ORF">HNQ55_002021</name>
</gene>
<dbReference type="PANTHER" id="PTHR42795:SF1">
    <property type="entry name" value="ALANINE DEHYDROGENASE"/>
    <property type="match status" value="1"/>
</dbReference>
<dbReference type="SMART" id="SM01002">
    <property type="entry name" value="AlaDh_PNT_C"/>
    <property type="match status" value="1"/>
</dbReference>
<evidence type="ECO:0000313" key="4">
    <source>
        <dbReference type="EMBL" id="MBB6543500.1"/>
    </source>
</evidence>
<proteinExistence type="predicted"/>
<dbReference type="SMART" id="SM01003">
    <property type="entry name" value="AlaDh_PNT_N"/>
    <property type="match status" value="1"/>
</dbReference>
<dbReference type="InterPro" id="IPR007698">
    <property type="entry name" value="AlaDH/PNT_NAD(H)-bd"/>
</dbReference>
<dbReference type="GO" id="GO:0005886">
    <property type="term" value="C:plasma membrane"/>
    <property type="evidence" value="ECO:0007669"/>
    <property type="project" value="TreeGrafter"/>
</dbReference>
<dbReference type="PANTHER" id="PTHR42795">
    <property type="entry name" value="ALANINE DEHYDROGENASE"/>
    <property type="match status" value="1"/>
</dbReference>
<dbReference type="GO" id="GO:0047126">
    <property type="term" value="F:N5-(carboxyethyl)ornithine synthase activity"/>
    <property type="evidence" value="ECO:0007669"/>
    <property type="project" value="InterPro"/>
</dbReference>
<dbReference type="AlphaFoldDB" id="A0A7X0NHL2"/>
<protein>
    <submittedName>
        <fullName evidence="4">Alanine dehydrogenase</fullName>
    </submittedName>
</protein>
<feature type="domain" description="Alanine dehydrogenase/pyridine nucleotide transhydrogenase N-terminal" evidence="3">
    <location>
        <begin position="7"/>
        <end position="133"/>
    </location>
</feature>
<dbReference type="CDD" id="cd12181">
    <property type="entry name" value="ceo_syn"/>
    <property type="match status" value="1"/>
</dbReference>
<feature type="domain" description="Alanine dehydrogenase/pyridine nucleotide transhydrogenase NAD(H)-binding" evidence="2">
    <location>
        <begin position="152"/>
        <end position="309"/>
    </location>
</feature>
<keyword evidence="1" id="KW-0560">Oxidoreductase</keyword>
<accession>A0A7X0NHL2</accession>
<dbReference type="EMBL" id="JACHHU010000015">
    <property type="protein sequence ID" value="MBB6543500.1"/>
    <property type="molecule type" value="Genomic_DNA"/>
</dbReference>
<dbReference type="GO" id="GO:0000286">
    <property type="term" value="F:alanine dehydrogenase activity"/>
    <property type="evidence" value="ECO:0007669"/>
    <property type="project" value="TreeGrafter"/>
</dbReference>
<dbReference type="Pfam" id="PF01262">
    <property type="entry name" value="AlaDh_PNT_C"/>
    <property type="match status" value="1"/>
</dbReference>
<sequence length="380" mass="43229">MDTLRLGVIGTSKKIDERRVPIHPEHLIRLPEKIRKQLTFELGYGEPFGWSDLQLSEIIGGVASRDELLETMDILIVCKPVLADFEQLKYKGVLWGYPHSVQQQQVAQTAIDREQTIIAFEDMFVWGPQGQVGRHTFYKNNEMAGYCGVLHALQLKGIDGHYGNQRKVLIFSFGAVSRGAIYALKAHGFRDITICIQRPDYEVREEVLDCHYVTLRAGRKNEARMIIVEHDGKERPLSELISESGIIVNGIYQDTNYPVNFVTEAEKNCLRPDSLIIDVSCDEGMGFFFAKPTTFKAPMFRVESIDYYAVDHTPSYLWESASRSISAALLSHLPSVAAGHDSWQKNETIRRAINIEQGHVLKKEILTFQNRMSEYPHLIT</sequence>
<reference evidence="4 5" key="1">
    <citation type="submission" date="2020-08" db="EMBL/GenBank/DDBJ databases">
        <title>Genomic Encyclopedia of Type Strains, Phase IV (KMG-IV): sequencing the most valuable type-strain genomes for metagenomic binning, comparative biology and taxonomic classification.</title>
        <authorList>
            <person name="Goeker M."/>
        </authorList>
    </citation>
    <scope>NUCLEOTIDE SEQUENCE [LARGE SCALE GENOMIC DNA]</scope>
    <source>
        <strain evidence="4 5">DSM 26287</strain>
    </source>
</reference>
<evidence type="ECO:0000259" key="3">
    <source>
        <dbReference type="SMART" id="SM01003"/>
    </source>
</evidence>